<feature type="non-terminal residue" evidence="2">
    <location>
        <position position="119"/>
    </location>
</feature>
<dbReference type="Proteomes" id="UP001295444">
    <property type="component" value="Chromosome 06"/>
</dbReference>
<organism evidence="2 3">
    <name type="scientific">Pelobates cultripes</name>
    <name type="common">Western spadefoot toad</name>
    <dbReference type="NCBI Taxonomy" id="61616"/>
    <lineage>
        <taxon>Eukaryota</taxon>
        <taxon>Metazoa</taxon>
        <taxon>Chordata</taxon>
        <taxon>Craniata</taxon>
        <taxon>Vertebrata</taxon>
        <taxon>Euteleostomi</taxon>
        <taxon>Amphibia</taxon>
        <taxon>Batrachia</taxon>
        <taxon>Anura</taxon>
        <taxon>Pelobatoidea</taxon>
        <taxon>Pelobatidae</taxon>
        <taxon>Pelobates</taxon>
    </lineage>
</organism>
<evidence type="ECO:0000256" key="1">
    <source>
        <dbReference type="SAM" id="MobiDB-lite"/>
    </source>
</evidence>
<sequence length="119" mass="13662">MPYQSATPHAVLLAQPPTPTPHTTATSICANSTHQYCRQNSVRTDSCSQTQQEQKSVLENTTYRTQQYRGPNSIPTDASYRTQQDRILFLRMPLLQYATTQEVKLQKNQRMRADTEPFQ</sequence>
<proteinExistence type="predicted"/>
<feature type="region of interest" description="Disordered" evidence="1">
    <location>
        <begin position="1"/>
        <end position="26"/>
    </location>
</feature>
<evidence type="ECO:0000313" key="3">
    <source>
        <dbReference type="Proteomes" id="UP001295444"/>
    </source>
</evidence>
<evidence type="ECO:0000313" key="2">
    <source>
        <dbReference type="EMBL" id="CAH2299475.1"/>
    </source>
</evidence>
<accession>A0AAD1SIL2</accession>
<name>A0AAD1SIL2_PELCU</name>
<gene>
    <name evidence="2" type="ORF">PECUL_23A030752</name>
</gene>
<reference evidence="2" key="1">
    <citation type="submission" date="2022-03" db="EMBL/GenBank/DDBJ databases">
        <authorList>
            <person name="Alioto T."/>
            <person name="Alioto T."/>
            <person name="Gomez Garrido J."/>
        </authorList>
    </citation>
    <scope>NUCLEOTIDE SEQUENCE</scope>
</reference>
<keyword evidence="3" id="KW-1185">Reference proteome</keyword>
<dbReference type="EMBL" id="OW240917">
    <property type="protein sequence ID" value="CAH2299475.1"/>
    <property type="molecule type" value="Genomic_DNA"/>
</dbReference>
<protein>
    <submittedName>
        <fullName evidence="2">Uncharacterized protein</fullName>
    </submittedName>
</protein>
<dbReference type="AlphaFoldDB" id="A0AAD1SIL2"/>